<keyword evidence="2" id="KW-1185">Reference proteome</keyword>
<dbReference type="RefSeq" id="WP_381500730.1">
    <property type="nucleotide sequence ID" value="NZ_JBHUOM010000002.1"/>
</dbReference>
<proteinExistence type="predicted"/>
<organism evidence="1 2">
    <name type="scientific">Spirosoma flavum</name>
    <dbReference type="NCBI Taxonomy" id="2048557"/>
    <lineage>
        <taxon>Bacteria</taxon>
        <taxon>Pseudomonadati</taxon>
        <taxon>Bacteroidota</taxon>
        <taxon>Cytophagia</taxon>
        <taxon>Cytophagales</taxon>
        <taxon>Cytophagaceae</taxon>
        <taxon>Spirosoma</taxon>
    </lineage>
</organism>
<comment type="caution">
    <text evidence="1">The sequence shown here is derived from an EMBL/GenBank/DDBJ whole genome shotgun (WGS) entry which is preliminary data.</text>
</comment>
<reference evidence="2" key="1">
    <citation type="journal article" date="2019" name="Int. J. Syst. Evol. Microbiol.">
        <title>The Global Catalogue of Microorganisms (GCM) 10K type strain sequencing project: providing services to taxonomists for standard genome sequencing and annotation.</title>
        <authorList>
            <consortium name="The Broad Institute Genomics Platform"/>
            <consortium name="The Broad Institute Genome Sequencing Center for Infectious Disease"/>
            <person name="Wu L."/>
            <person name="Ma J."/>
        </authorList>
    </citation>
    <scope>NUCLEOTIDE SEQUENCE [LARGE SCALE GENOMIC DNA]</scope>
    <source>
        <strain evidence="2">KCTC 52490</strain>
    </source>
</reference>
<sequence>MDEKTMLLDLKQNMESQLEQLGDLIILSDPRDDEYKFLLIKAANYRDTLKKIDQRLKEL</sequence>
<accession>A0ABW6AKC2</accession>
<dbReference type="EMBL" id="JBHUOM010000002">
    <property type="protein sequence ID" value="MFD2934595.1"/>
    <property type="molecule type" value="Genomic_DNA"/>
</dbReference>
<evidence type="ECO:0000313" key="1">
    <source>
        <dbReference type="EMBL" id="MFD2934595.1"/>
    </source>
</evidence>
<name>A0ABW6AKC2_9BACT</name>
<protein>
    <submittedName>
        <fullName evidence="1">Uncharacterized protein</fullName>
    </submittedName>
</protein>
<gene>
    <name evidence="1" type="ORF">ACFS25_12445</name>
</gene>
<dbReference type="Proteomes" id="UP001597512">
    <property type="component" value="Unassembled WGS sequence"/>
</dbReference>
<evidence type="ECO:0000313" key="2">
    <source>
        <dbReference type="Proteomes" id="UP001597512"/>
    </source>
</evidence>